<dbReference type="InterPro" id="IPR029325">
    <property type="entry name" value="ITPR-bd"/>
</dbReference>
<feature type="compositionally biased region" description="Polar residues" evidence="3">
    <location>
        <begin position="927"/>
        <end position="950"/>
    </location>
</feature>
<feature type="compositionally biased region" description="Polar residues" evidence="3">
    <location>
        <begin position="505"/>
        <end position="521"/>
    </location>
</feature>
<dbReference type="Proteomes" id="UP000515161">
    <property type="component" value="Unplaced"/>
</dbReference>
<feature type="compositionally biased region" description="Polar residues" evidence="3">
    <location>
        <begin position="469"/>
        <end position="488"/>
    </location>
</feature>
<dbReference type="InterPro" id="IPR043444">
    <property type="entry name" value="TESPA1-like"/>
</dbReference>
<dbReference type="Pfam" id="PF14723">
    <property type="entry name" value="SSFA2_C"/>
    <property type="match status" value="1"/>
</dbReference>
<feature type="region of interest" description="Disordered" evidence="3">
    <location>
        <begin position="1223"/>
        <end position="1305"/>
    </location>
</feature>
<feature type="compositionally biased region" description="Low complexity" evidence="3">
    <location>
        <begin position="632"/>
        <end position="656"/>
    </location>
</feature>
<feature type="compositionally biased region" description="Basic and acidic residues" evidence="3">
    <location>
        <begin position="414"/>
        <end position="439"/>
    </location>
</feature>
<feature type="compositionally biased region" description="Pro residues" evidence="3">
    <location>
        <begin position="881"/>
        <end position="899"/>
    </location>
</feature>
<feature type="domain" description="ITPR-interacting" evidence="4">
    <location>
        <begin position="144"/>
        <end position="305"/>
    </location>
</feature>
<feature type="compositionally biased region" description="Polar residues" evidence="3">
    <location>
        <begin position="313"/>
        <end position="325"/>
    </location>
</feature>
<dbReference type="GO" id="GO:0005102">
    <property type="term" value="F:signaling receptor binding"/>
    <property type="evidence" value="ECO:0007669"/>
    <property type="project" value="InterPro"/>
</dbReference>
<keyword evidence="5" id="KW-1185">Reference proteome</keyword>
<feature type="compositionally biased region" description="Polar residues" evidence="3">
    <location>
        <begin position="901"/>
        <end position="912"/>
    </location>
</feature>
<feature type="compositionally biased region" description="Polar residues" evidence="3">
    <location>
        <begin position="768"/>
        <end position="784"/>
    </location>
</feature>
<feature type="compositionally biased region" description="Polar residues" evidence="3">
    <location>
        <begin position="843"/>
        <end position="865"/>
    </location>
</feature>
<dbReference type="PANTHER" id="PTHR17469:SF11">
    <property type="entry name" value="PROTEIN ITPRID2"/>
    <property type="match status" value="1"/>
</dbReference>
<feature type="region of interest" description="Disordered" evidence="3">
    <location>
        <begin position="1043"/>
        <end position="1065"/>
    </location>
</feature>
<evidence type="ECO:0000313" key="6">
    <source>
        <dbReference type="RefSeq" id="XP_034069426.1"/>
    </source>
</evidence>
<proteinExistence type="predicted"/>
<evidence type="ECO:0000256" key="2">
    <source>
        <dbReference type="SAM" id="Coils"/>
    </source>
</evidence>
<evidence type="ECO:0000256" key="1">
    <source>
        <dbReference type="ARBA" id="ARBA00023054"/>
    </source>
</evidence>
<feature type="compositionally biased region" description="Polar residues" evidence="3">
    <location>
        <begin position="335"/>
        <end position="352"/>
    </location>
</feature>
<feature type="region of interest" description="Disordered" evidence="3">
    <location>
        <begin position="843"/>
        <end position="912"/>
    </location>
</feature>
<evidence type="ECO:0000256" key="3">
    <source>
        <dbReference type="SAM" id="MobiDB-lite"/>
    </source>
</evidence>
<name>A0A6P8TYJ3_GYMAC</name>
<feature type="compositionally biased region" description="Acidic residues" evidence="3">
    <location>
        <begin position="1274"/>
        <end position="1283"/>
    </location>
</feature>
<dbReference type="CTD" id="6744"/>
<evidence type="ECO:0000313" key="5">
    <source>
        <dbReference type="Proteomes" id="UP000515161"/>
    </source>
</evidence>
<accession>A0A6P8TYJ3</accession>
<feature type="region of interest" description="Disordered" evidence="3">
    <location>
        <begin position="306"/>
        <end position="718"/>
    </location>
</feature>
<feature type="compositionally biased region" description="Acidic residues" evidence="3">
    <location>
        <begin position="753"/>
        <end position="763"/>
    </location>
</feature>
<protein>
    <submittedName>
        <fullName evidence="6">Protein ITPRID2 isoform X3</fullName>
    </submittedName>
</protein>
<feature type="compositionally biased region" description="Acidic residues" evidence="3">
    <location>
        <begin position="454"/>
        <end position="466"/>
    </location>
</feature>
<keyword evidence="1 2" id="KW-0175">Coiled coil</keyword>
<sequence length="1345" mass="146893">MLECFQKSLDKFDSLGAATKTAEKHDGVLPAADVPIESPVSSDGLMALNQTHRQADMESGSLAMDTSTAPGQVPNNIASWLIKCRTPLGASLDDQTASPSKGVQKNGCSFEDDLSLGAEANHLQSSNNTSESCFGLAADQKRSQYKERARSMNSTGSGKSSTVSSVSELLDLYEEDPEEILLNLGFGREEPDLASKVPSRFFNNSSIARGIDIKVYLGAQLQRMEVEHPNYALTSRFRQIEVLTTVANEFFQLYSQVSGQPVQRISSKDQGGGEGEENESCPPLKKTNSARNVAKLLKKTISKKNLLAASPESPETNNQQPQLNGHANPDHTHSNGHSNGHANGPEQNGSSTDPDHQADTINQKHMRRKDCFLATVTEESNGDGDDSPEQSSASPAANGEHEPESADSPSTNQRTEDRTQVGKEELEEKNRTSTPEKAHPSLALFKLAQKENTDSFEMEEINEDEGLPQRNSRATDLLRTVSQQSDSSGFAEEPSADSNIYLKVQESSDSCDSETTVTSLPSLDVATPVPMDQPAFEMPDTYEEEAGAAAAAAEAEGRSGSREDDHDGSLEQILQYSLHHLPKNIGTQQDEIREEELVESEHQNDSQPEPEQVIIPAAEQEPQPELEHTPNQTETAADAEPPTEGAGAEEQAQEEQGTLDDSGPLCFPPPPSSPVLCALYRAKQSQLSHGHDLTHIPGRGRGRRGIPLQRSSSLPSSLLSPTRVVSSVRIQFGRGQASCTQPRYSFKYTPEDKGEEEEEEEGEERSINCMSTLIINPASSSDSINKPPRLPPEGPVPPKPIPRYLLRSTCSLQSSSPPPEWSPGSLGHCWSTQSVPELFSNQQHPGQFQQNMSTKQNQQSWNSGQMMFRYPNPQTQYVNPSPSPSPNPSPSPYPFPLNPPQQYHSNLNPYTSAPNLLQHQYLPHHTSLNSLYQPPTSTIPQHDNPSSPGQHSKLHPRTPAMHQQGYNHLYGHQSPYNASPHGSQFASPYLGYNMYNMNPHLAYHNPVTQGPPFAPEHGLFHPGFATPPAGFYPGLASSLGSGHSLHPGLNPHAAPSPGASHGPSSTEMQLRRVLHDIKDTVQSLSQTQVGTPDVFSEPRGGLPSHKSLAEFQQKRQSLSLFRRQMMDLELSIIRQQAQVYKHLSPADRMEVEQLQSLRSAVREELQELEQQLEDRLMELTQSPPHGGLHRGGSVDSLSTASALRAMEPLSDLLREQLYLQSELSDDGHAPSSGPSSRSSSPVRGGSRQKGGVYRATININPVPPPRSITHTEEKEEEEELDEHEPDRGRGGGVPEEEGAAGGARVGNLQQLIKEIRESLAQEVRQEIYSELLAAVSPQPGSRQPL</sequence>
<feature type="compositionally biased region" description="Pro residues" evidence="3">
    <location>
        <begin position="788"/>
        <end position="801"/>
    </location>
</feature>
<dbReference type="GeneID" id="117544482"/>
<feature type="region of interest" description="Disordered" evidence="3">
    <location>
        <begin position="743"/>
        <end position="802"/>
    </location>
</feature>
<feature type="compositionally biased region" description="Low complexity" evidence="3">
    <location>
        <begin position="1230"/>
        <end position="1245"/>
    </location>
</feature>
<gene>
    <name evidence="6" type="primary">itprid2</name>
</gene>
<dbReference type="InterPro" id="IPR029326">
    <property type="entry name" value="SSFA2_C"/>
</dbReference>
<dbReference type="PANTHER" id="PTHR17469">
    <property type="entry name" value="SPERM SPECIFIC ANTIGEN 2-RELATED"/>
    <property type="match status" value="1"/>
</dbReference>
<dbReference type="Pfam" id="PF14722">
    <property type="entry name" value="KRAP_IP3R_bind"/>
    <property type="match status" value="1"/>
</dbReference>
<feature type="coiled-coil region" evidence="2">
    <location>
        <begin position="1151"/>
        <end position="1182"/>
    </location>
</feature>
<feature type="compositionally biased region" description="Low complexity" evidence="3">
    <location>
        <begin position="705"/>
        <end position="718"/>
    </location>
</feature>
<reference evidence="6" key="1">
    <citation type="submission" date="2025-08" db="UniProtKB">
        <authorList>
            <consortium name="RefSeq"/>
        </authorList>
    </citation>
    <scope>IDENTIFICATION</scope>
</reference>
<feature type="region of interest" description="Disordered" evidence="3">
    <location>
        <begin position="261"/>
        <end position="289"/>
    </location>
</feature>
<evidence type="ECO:0000259" key="4">
    <source>
        <dbReference type="SMART" id="SM01257"/>
    </source>
</evidence>
<organism evidence="5 6">
    <name type="scientific">Gymnodraco acuticeps</name>
    <name type="common">Antarctic dragonfish</name>
    <dbReference type="NCBI Taxonomy" id="8218"/>
    <lineage>
        <taxon>Eukaryota</taxon>
        <taxon>Metazoa</taxon>
        <taxon>Chordata</taxon>
        <taxon>Craniata</taxon>
        <taxon>Vertebrata</taxon>
        <taxon>Euteleostomi</taxon>
        <taxon>Actinopterygii</taxon>
        <taxon>Neopterygii</taxon>
        <taxon>Teleostei</taxon>
        <taxon>Neoteleostei</taxon>
        <taxon>Acanthomorphata</taxon>
        <taxon>Eupercaria</taxon>
        <taxon>Perciformes</taxon>
        <taxon>Notothenioidei</taxon>
        <taxon>Bathydraconidae</taxon>
        <taxon>Gymnodraco</taxon>
    </lineage>
</organism>
<dbReference type="SMART" id="SM01257">
    <property type="entry name" value="KRAP_IP3R_bind"/>
    <property type="match status" value="1"/>
</dbReference>
<feature type="region of interest" description="Disordered" evidence="3">
    <location>
        <begin position="1084"/>
        <end position="1105"/>
    </location>
</feature>
<feature type="compositionally biased region" description="Low complexity" evidence="3">
    <location>
        <begin position="614"/>
        <end position="623"/>
    </location>
</feature>
<dbReference type="RefSeq" id="XP_034069426.1">
    <property type="nucleotide sequence ID" value="XM_034213535.1"/>
</dbReference>
<feature type="compositionally biased region" description="Basic and acidic residues" evidence="3">
    <location>
        <begin position="555"/>
        <end position="569"/>
    </location>
</feature>
<feature type="region of interest" description="Disordered" evidence="3">
    <location>
        <begin position="927"/>
        <end position="959"/>
    </location>
</feature>